<name>A0A947GD04_9HYPH</name>
<dbReference type="InterPro" id="IPR013611">
    <property type="entry name" value="Transp-assoc_OB_typ2"/>
</dbReference>
<keyword evidence="3" id="KW-0547">Nucleotide-binding</keyword>
<dbReference type="InterPro" id="IPR027417">
    <property type="entry name" value="P-loop_NTPase"/>
</dbReference>
<keyword evidence="4 6" id="KW-0067">ATP-binding</keyword>
<keyword evidence="2" id="KW-0813">Transport</keyword>
<evidence type="ECO:0000313" key="7">
    <source>
        <dbReference type="Proteomes" id="UP000766595"/>
    </source>
</evidence>
<dbReference type="AlphaFoldDB" id="A0A947GD04"/>
<organism evidence="6 7">
    <name type="scientific">Prosthecodimorpha staleyi</name>
    <dbReference type="NCBI Taxonomy" id="2840188"/>
    <lineage>
        <taxon>Bacteria</taxon>
        <taxon>Pseudomonadati</taxon>
        <taxon>Pseudomonadota</taxon>
        <taxon>Alphaproteobacteria</taxon>
        <taxon>Hyphomicrobiales</taxon>
        <taxon>Ancalomicrobiaceae</taxon>
        <taxon>Prosthecodimorpha</taxon>
    </lineage>
</organism>
<dbReference type="InterPro" id="IPR003439">
    <property type="entry name" value="ABC_transporter-like_ATP-bd"/>
</dbReference>
<reference evidence="6 7" key="1">
    <citation type="submission" date="2021-06" db="EMBL/GenBank/DDBJ databases">
        <authorList>
            <person name="Grouzdev D.S."/>
            <person name="Koziaeva V."/>
        </authorList>
    </citation>
    <scope>NUCLEOTIDE SEQUENCE [LARGE SCALE GENOMIC DNA]</scope>
    <source>
        <strain evidence="6 7">22</strain>
    </source>
</reference>
<dbReference type="GO" id="GO:0043190">
    <property type="term" value="C:ATP-binding cassette (ABC) transporter complex"/>
    <property type="evidence" value="ECO:0007669"/>
    <property type="project" value="InterPro"/>
</dbReference>
<dbReference type="EMBL" id="JAHHZF010000004">
    <property type="protein sequence ID" value="MBT9289746.1"/>
    <property type="molecule type" value="Genomic_DNA"/>
</dbReference>
<dbReference type="GO" id="GO:0015697">
    <property type="term" value="P:quaternary ammonium group transport"/>
    <property type="evidence" value="ECO:0007669"/>
    <property type="project" value="UniProtKB-ARBA"/>
</dbReference>
<gene>
    <name evidence="6" type="ORF">KL771_09785</name>
</gene>
<accession>A0A947GD04</accession>
<dbReference type="InterPro" id="IPR003593">
    <property type="entry name" value="AAA+_ATPase"/>
</dbReference>
<comment type="similarity">
    <text evidence="1">Belongs to the ABC transporter superfamily.</text>
</comment>
<dbReference type="Proteomes" id="UP000766595">
    <property type="component" value="Unassembled WGS sequence"/>
</dbReference>
<dbReference type="PANTHER" id="PTHR42781">
    <property type="entry name" value="SPERMIDINE/PUTRESCINE IMPORT ATP-BINDING PROTEIN POTA"/>
    <property type="match status" value="1"/>
</dbReference>
<evidence type="ECO:0000256" key="2">
    <source>
        <dbReference type="ARBA" id="ARBA00022448"/>
    </source>
</evidence>
<keyword evidence="7" id="KW-1185">Reference proteome</keyword>
<dbReference type="GO" id="GO:0005524">
    <property type="term" value="F:ATP binding"/>
    <property type="evidence" value="ECO:0007669"/>
    <property type="project" value="UniProtKB-KW"/>
</dbReference>
<sequence length="370" mass="39627">MMHQAPTAMTIAGTGPARGQGFLSLQALTRRYHDFVAVDAVDLDVGKGEFVSLLGPSGCGKTTTLRMIAGLVPASDGRIVVAGRDITAMPTYRRDMGLVFQSYALFPHMTVAGNIAFGLEMRGLPKAEIRARVAEAIAMVRLDGREDRKPGQLSGGQQQRVALARALVIRPSILLLDEPLSNLDAKLREEMRNEIRDIQRRLGTTAIFVTHDQDEALTMSDRVVVMNHGHIEQIGTPEDLYERPASPFVAAFVGRTNRLEGVQQGSTVTVADLTIEAPIPKSGPVEVLIRPHRVHVAPHGAAPPAGRNRVAGTIRRATYAGNVVQYEIEAGAVTMIAEVATAGIGGLIPVGTVVTAAWAVEDTLVFGRPS</sequence>
<evidence type="ECO:0000256" key="4">
    <source>
        <dbReference type="ARBA" id="ARBA00022840"/>
    </source>
</evidence>
<dbReference type="InterPro" id="IPR008995">
    <property type="entry name" value="Mo/tungstate-bd_C_term_dom"/>
</dbReference>
<evidence type="ECO:0000259" key="5">
    <source>
        <dbReference type="PROSITE" id="PS50893"/>
    </source>
</evidence>
<proteinExistence type="inferred from homology"/>
<dbReference type="InterPro" id="IPR017871">
    <property type="entry name" value="ABC_transporter-like_CS"/>
</dbReference>
<evidence type="ECO:0000313" key="6">
    <source>
        <dbReference type="EMBL" id="MBT9289746.1"/>
    </source>
</evidence>
<dbReference type="Pfam" id="PF08402">
    <property type="entry name" value="TOBE_2"/>
    <property type="match status" value="1"/>
</dbReference>
<feature type="domain" description="ABC transporter" evidence="5">
    <location>
        <begin position="23"/>
        <end position="253"/>
    </location>
</feature>
<evidence type="ECO:0000256" key="1">
    <source>
        <dbReference type="ARBA" id="ARBA00005417"/>
    </source>
</evidence>
<protein>
    <submittedName>
        <fullName evidence="6">ABC transporter ATP-binding protein</fullName>
    </submittedName>
</protein>
<dbReference type="GO" id="GO:0016887">
    <property type="term" value="F:ATP hydrolysis activity"/>
    <property type="evidence" value="ECO:0007669"/>
    <property type="project" value="InterPro"/>
</dbReference>
<dbReference type="InterPro" id="IPR050093">
    <property type="entry name" value="ABC_SmlMolc_Importer"/>
</dbReference>
<dbReference type="RefSeq" id="WP_261968353.1">
    <property type="nucleotide sequence ID" value="NZ_JAHHZF010000004.1"/>
</dbReference>
<dbReference type="PROSITE" id="PS50893">
    <property type="entry name" value="ABC_TRANSPORTER_2"/>
    <property type="match status" value="1"/>
</dbReference>
<dbReference type="Gene3D" id="3.40.50.300">
    <property type="entry name" value="P-loop containing nucleotide triphosphate hydrolases"/>
    <property type="match status" value="1"/>
</dbReference>
<dbReference type="FunFam" id="3.40.50.300:FF:000425">
    <property type="entry name" value="Probable ABC transporter, ATP-binding subunit"/>
    <property type="match status" value="1"/>
</dbReference>
<dbReference type="SUPFAM" id="SSF50331">
    <property type="entry name" value="MOP-like"/>
    <property type="match status" value="1"/>
</dbReference>
<dbReference type="SUPFAM" id="SSF52540">
    <property type="entry name" value="P-loop containing nucleoside triphosphate hydrolases"/>
    <property type="match status" value="1"/>
</dbReference>
<dbReference type="PANTHER" id="PTHR42781:SF4">
    <property type="entry name" value="SPERMIDINE_PUTRESCINE IMPORT ATP-BINDING PROTEIN POTA"/>
    <property type="match status" value="1"/>
</dbReference>
<dbReference type="SMART" id="SM00382">
    <property type="entry name" value="AAA"/>
    <property type="match status" value="1"/>
</dbReference>
<dbReference type="PROSITE" id="PS00211">
    <property type="entry name" value="ABC_TRANSPORTER_1"/>
    <property type="match status" value="1"/>
</dbReference>
<evidence type="ECO:0000256" key="3">
    <source>
        <dbReference type="ARBA" id="ARBA00022741"/>
    </source>
</evidence>
<dbReference type="GO" id="GO:0022857">
    <property type="term" value="F:transmembrane transporter activity"/>
    <property type="evidence" value="ECO:0007669"/>
    <property type="project" value="InterPro"/>
</dbReference>
<comment type="caution">
    <text evidence="6">The sequence shown here is derived from an EMBL/GenBank/DDBJ whole genome shotgun (WGS) entry which is preliminary data.</text>
</comment>
<dbReference type="Pfam" id="PF00005">
    <property type="entry name" value="ABC_tran"/>
    <property type="match status" value="1"/>
</dbReference>